<dbReference type="InterPro" id="IPR036396">
    <property type="entry name" value="Cyt_P450_sf"/>
</dbReference>
<keyword evidence="1" id="KW-0503">Monooxygenase</keyword>
<dbReference type="OrthoDB" id="3796296at2759"/>
<proteinExistence type="predicted"/>
<dbReference type="AlphaFoldDB" id="A0A6A5V1P7"/>
<reference evidence="1" key="1">
    <citation type="journal article" date="2020" name="Stud. Mycol.">
        <title>101 Dothideomycetes genomes: a test case for predicting lifestyles and emergence of pathogens.</title>
        <authorList>
            <person name="Haridas S."/>
            <person name="Albert R."/>
            <person name="Binder M."/>
            <person name="Bloem J."/>
            <person name="Labutti K."/>
            <person name="Salamov A."/>
            <person name="Andreopoulos B."/>
            <person name="Baker S."/>
            <person name="Barry K."/>
            <person name="Bills G."/>
            <person name="Bluhm B."/>
            <person name="Cannon C."/>
            <person name="Castanera R."/>
            <person name="Culley D."/>
            <person name="Daum C."/>
            <person name="Ezra D."/>
            <person name="Gonzalez J."/>
            <person name="Henrissat B."/>
            <person name="Kuo A."/>
            <person name="Liang C."/>
            <person name="Lipzen A."/>
            <person name="Lutzoni F."/>
            <person name="Magnuson J."/>
            <person name="Mondo S."/>
            <person name="Nolan M."/>
            <person name="Ohm R."/>
            <person name="Pangilinan J."/>
            <person name="Park H.-J."/>
            <person name="Ramirez L."/>
            <person name="Alfaro M."/>
            <person name="Sun H."/>
            <person name="Tritt A."/>
            <person name="Yoshinaga Y."/>
            <person name="Zwiers L.-H."/>
            <person name="Turgeon B."/>
            <person name="Goodwin S."/>
            <person name="Spatafora J."/>
            <person name="Crous P."/>
            <person name="Grigoriev I."/>
        </authorList>
    </citation>
    <scope>NUCLEOTIDE SEQUENCE</scope>
    <source>
        <strain evidence="1">CBS 107.79</strain>
    </source>
</reference>
<evidence type="ECO:0000313" key="1">
    <source>
        <dbReference type="EMBL" id="KAF1970600.1"/>
    </source>
</evidence>
<dbReference type="Gene3D" id="1.10.630.10">
    <property type="entry name" value="Cytochrome P450"/>
    <property type="match status" value="1"/>
</dbReference>
<evidence type="ECO:0000313" key="2">
    <source>
        <dbReference type="Proteomes" id="UP000800036"/>
    </source>
</evidence>
<protein>
    <submittedName>
        <fullName evidence="1">P450 monooxygenase</fullName>
    </submittedName>
</protein>
<accession>A0A6A5V1P7</accession>
<dbReference type="GO" id="GO:0016705">
    <property type="term" value="F:oxidoreductase activity, acting on paired donors, with incorporation or reduction of molecular oxygen"/>
    <property type="evidence" value="ECO:0007669"/>
    <property type="project" value="InterPro"/>
</dbReference>
<name>A0A6A5V1P7_9PLEO</name>
<sequence>RSMAYHEMQLILVKVLYNFDYELCPESEGWDDQRTFVVWEKGPLMVKLKAVRE</sequence>
<keyword evidence="2" id="KW-1185">Reference proteome</keyword>
<dbReference type="GO" id="GO:0005506">
    <property type="term" value="F:iron ion binding"/>
    <property type="evidence" value="ECO:0007669"/>
    <property type="project" value="InterPro"/>
</dbReference>
<feature type="non-terminal residue" evidence="1">
    <location>
        <position position="1"/>
    </location>
</feature>
<dbReference type="SUPFAM" id="SSF48264">
    <property type="entry name" value="Cytochrome P450"/>
    <property type="match status" value="1"/>
</dbReference>
<keyword evidence="1" id="KW-0560">Oxidoreductase</keyword>
<dbReference type="GO" id="GO:0004497">
    <property type="term" value="F:monooxygenase activity"/>
    <property type="evidence" value="ECO:0007669"/>
    <property type="project" value="UniProtKB-KW"/>
</dbReference>
<gene>
    <name evidence="1" type="ORF">BU23DRAFT_473169</name>
</gene>
<dbReference type="GO" id="GO:0020037">
    <property type="term" value="F:heme binding"/>
    <property type="evidence" value="ECO:0007669"/>
    <property type="project" value="InterPro"/>
</dbReference>
<dbReference type="EMBL" id="ML976699">
    <property type="protein sequence ID" value="KAF1970600.1"/>
    <property type="molecule type" value="Genomic_DNA"/>
</dbReference>
<organism evidence="1 2">
    <name type="scientific">Bimuria novae-zelandiae CBS 107.79</name>
    <dbReference type="NCBI Taxonomy" id="1447943"/>
    <lineage>
        <taxon>Eukaryota</taxon>
        <taxon>Fungi</taxon>
        <taxon>Dikarya</taxon>
        <taxon>Ascomycota</taxon>
        <taxon>Pezizomycotina</taxon>
        <taxon>Dothideomycetes</taxon>
        <taxon>Pleosporomycetidae</taxon>
        <taxon>Pleosporales</taxon>
        <taxon>Massarineae</taxon>
        <taxon>Didymosphaeriaceae</taxon>
        <taxon>Bimuria</taxon>
    </lineage>
</organism>
<dbReference type="Proteomes" id="UP000800036">
    <property type="component" value="Unassembled WGS sequence"/>
</dbReference>